<evidence type="ECO:0000256" key="1">
    <source>
        <dbReference type="ARBA" id="ARBA00004127"/>
    </source>
</evidence>
<comment type="similarity">
    <text evidence="5">Belongs to the complex I subunit 2 family.</text>
</comment>
<keyword evidence="5" id="KW-0874">Quinone</keyword>
<dbReference type="RefSeq" id="WP_422863178.1">
    <property type="nucleotide sequence ID" value="NZ_JAMSKV010000003.1"/>
</dbReference>
<dbReference type="GO" id="GO:0016491">
    <property type="term" value="F:oxidoreductase activity"/>
    <property type="evidence" value="ECO:0007669"/>
    <property type="project" value="UniProtKB-KW"/>
</dbReference>
<comment type="function">
    <text evidence="5">NDH-1 shuttles electrons from NADH, via FMN and iron-sulfur (Fe-S) centers, to quinones in the respiratory chain. The immediate electron acceptor for the enzyme in this species is believed to be ubiquinone. Couples the redox reaction to proton translocation (for every two electrons transferred, four hydrogen ions are translocated across the cytoplasmic membrane), and thus conserves the redox energy in a proton gradient.</text>
</comment>
<feature type="domain" description="NADH:quinone oxidoreductase/Mrp antiporter transmembrane" evidence="7">
    <location>
        <begin position="122"/>
        <end position="417"/>
    </location>
</feature>
<keyword evidence="9" id="KW-1185">Reference proteome</keyword>
<feature type="transmembrane region" description="Helical" evidence="5">
    <location>
        <begin position="297"/>
        <end position="319"/>
    </location>
</feature>
<comment type="subunit">
    <text evidence="5">NDH-1 is composed of 14 different subunits. Subunits NuoA, H, J, K, L, M, N constitute the membrane sector of the complex.</text>
</comment>
<protein>
    <recommendedName>
        <fullName evidence="5">NADH-quinone oxidoreductase subunit N</fullName>
        <ecNumber evidence="5">7.1.1.-</ecNumber>
    </recommendedName>
    <alternativeName>
        <fullName evidence="5">NADH dehydrogenase I subunit N</fullName>
    </alternativeName>
    <alternativeName>
        <fullName evidence="5">NDH-1 subunit N</fullName>
    </alternativeName>
</protein>
<keyword evidence="5" id="KW-0830">Ubiquinone</keyword>
<evidence type="ECO:0000313" key="8">
    <source>
        <dbReference type="EMBL" id="MCQ8277725.1"/>
    </source>
</evidence>
<feature type="transmembrane region" description="Helical" evidence="5">
    <location>
        <begin position="443"/>
        <end position="462"/>
    </location>
</feature>
<feature type="transmembrane region" description="Helical" evidence="5">
    <location>
        <begin position="6"/>
        <end position="29"/>
    </location>
</feature>
<keyword evidence="5" id="KW-1278">Translocase</keyword>
<evidence type="ECO:0000256" key="2">
    <source>
        <dbReference type="ARBA" id="ARBA00022692"/>
    </source>
</evidence>
<accession>A0ABT1W5N7</accession>
<dbReference type="EMBL" id="JAMSKV010000003">
    <property type="protein sequence ID" value="MCQ8277725.1"/>
    <property type="molecule type" value="Genomic_DNA"/>
</dbReference>
<feature type="transmembrane region" description="Helical" evidence="5">
    <location>
        <begin position="128"/>
        <end position="147"/>
    </location>
</feature>
<feature type="transmembrane region" description="Helical" evidence="5">
    <location>
        <begin position="201"/>
        <end position="226"/>
    </location>
</feature>
<keyword evidence="2 5" id="KW-0812">Transmembrane</keyword>
<feature type="transmembrane region" description="Helical" evidence="5">
    <location>
        <begin position="159"/>
        <end position="181"/>
    </location>
</feature>
<gene>
    <name evidence="5 8" type="primary">nuoN</name>
    <name evidence="8" type="ORF">NFI95_04605</name>
</gene>
<dbReference type="InterPro" id="IPR010096">
    <property type="entry name" value="NADH-Q_OxRdtase_suN/2"/>
</dbReference>
<feature type="transmembrane region" description="Helical" evidence="5">
    <location>
        <begin position="325"/>
        <end position="345"/>
    </location>
</feature>
<comment type="caution">
    <text evidence="8">The sequence shown here is derived from an EMBL/GenBank/DDBJ whole genome shotgun (WGS) entry which is preliminary data.</text>
</comment>
<keyword evidence="3 5" id="KW-1133">Transmembrane helix</keyword>
<dbReference type="InterPro" id="IPR001750">
    <property type="entry name" value="ND/Mrp_TM"/>
</dbReference>
<evidence type="ECO:0000256" key="4">
    <source>
        <dbReference type="ARBA" id="ARBA00023136"/>
    </source>
</evidence>
<reference evidence="8 9" key="1">
    <citation type="submission" date="2022-06" db="EMBL/GenBank/DDBJ databases">
        <title>Endosaccharibacter gen. nov., sp. nov., endophytic bacteria isolated from sugarcane.</title>
        <authorList>
            <person name="Pitiwittayakul N."/>
            <person name="Yukphan P."/>
            <person name="Charoenyingcharoen P."/>
            <person name="Tanasupawat S."/>
        </authorList>
    </citation>
    <scope>NUCLEOTIDE SEQUENCE [LARGE SCALE GENOMIC DNA]</scope>
    <source>
        <strain evidence="8 9">KSS8</strain>
    </source>
</reference>
<evidence type="ECO:0000259" key="7">
    <source>
        <dbReference type="Pfam" id="PF00361"/>
    </source>
</evidence>
<feature type="transmembrane region" description="Helical" evidence="5">
    <location>
        <begin position="105"/>
        <end position="122"/>
    </location>
</feature>
<comment type="catalytic activity">
    <reaction evidence="5">
        <text>a quinone + NADH + 5 H(+)(in) = a quinol + NAD(+) + 4 H(+)(out)</text>
        <dbReference type="Rhea" id="RHEA:57888"/>
        <dbReference type="ChEBI" id="CHEBI:15378"/>
        <dbReference type="ChEBI" id="CHEBI:24646"/>
        <dbReference type="ChEBI" id="CHEBI:57540"/>
        <dbReference type="ChEBI" id="CHEBI:57945"/>
        <dbReference type="ChEBI" id="CHEBI:132124"/>
    </reaction>
</comment>
<dbReference type="PANTHER" id="PTHR22773">
    <property type="entry name" value="NADH DEHYDROGENASE"/>
    <property type="match status" value="1"/>
</dbReference>
<evidence type="ECO:0000313" key="9">
    <source>
        <dbReference type="Proteomes" id="UP001524587"/>
    </source>
</evidence>
<feature type="transmembrane region" description="Helical" evidence="5">
    <location>
        <begin position="238"/>
        <end position="259"/>
    </location>
</feature>
<organism evidence="8 9">
    <name type="scientific">Endosaccharibacter trunci</name>
    <dbReference type="NCBI Taxonomy" id="2812733"/>
    <lineage>
        <taxon>Bacteria</taxon>
        <taxon>Pseudomonadati</taxon>
        <taxon>Pseudomonadota</taxon>
        <taxon>Alphaproteobacteria</taxon>
        <taxon>Acetobacterales</taxon>
        <taxon>Acetobacteraceae</taxon>
        <taxon>Endosaccharibacter</taxon>
    </lineage>
</organism>
<evidence type="ECO:0000256" key="3">
    <source>
        <dbReference type="ARBA" id="ARBA00022989"/>
    </source>
</evidence>
<comment type="subcellular location">
    <subcellularLocation>
        <location evidence="5">Cell membrane</location>
        <topology evidence="5">Multi-pass membrane protein</topology>
    </subcellularLocation>
    <subcellularLocation>
        <location evidence="1">Endomembrane system</location>
        <topology evidence="1">Multi-pass membrane protein</topology>
    </subcellularLocation>
    <subcellularLocation>
        <location evidence="6">Membrane</location>
        <topology evidence="6">Multi-pass membrane protein</topology>
    </subcellularLocation>
</comment>
<feature type="transmembrane region" description="Helical" evidence="5">
    <location>
        <begin position="75"/>
        <end position="93"/>
    </location>
</feature>
<keyword evidence="4 5" id="KW-0472">Membrane</keyword>
<name>A0ABT1W5N7_9PROT</name>
<evidence type="ECO:0000256" key="5">
    <source>
        <dbReference type="HAMAP-Rule" id="MF_00445"/>
    </source>
</evidence>
<dbReference type="Pfam" id="PF00361">
    <property type="entry name" value="Proton_antipo_M"/>
    <property type="match status" value="1"/>
</dbReference>
<dbReference type="NCBIfam" id="TIGR01770">
    <property type="entry name" value="NDH_I_N"/>
    <property type="match status" value="1"/>
</dbReference>
<dbReference type="Proteomes" id="UP001524587">
    <property type="component" value="Unassembled WGS sequence"/>
</dbReference>
<feature type="transmembrane region" description="Helical" evidence="5">
    <location>
        <begin position="36"/>
        <end position="55"/>
    </location>
</feature>
<keyword evidence="5" id="KW-0520">NAD</keyword>
<dbReference type="EC" id="7.1.1.-" evidence="5"/>
<proteinExistence type="inferred from homology"/>
<feature type="transmembrane region" description="Helical" evidence="5">
    <location>
        <begin position="401"/>
        <end position="422"/>
    </location>
</feature>
<evidence type="ECO:0000256" key="6">
    <source>
        <dbReference type="RuleBase" id="RU000320"/>
    </source>
</evidence>
<keyword evidence="5" id="KW-0813">Transport</keyword>
<dbReference type="NCBIfam" id="NF004440">
    <property type="entry name" value="PRK05777.1-3"/>
    <property type="match status" value="1"/>
</dbReference>
<feature type="transmembrane region" description="Helical" evidence="5">
    <location>
        <begin position="366"/>
        <end position="389"/>
    </location>
</feature>
<sequence>MTVPFNWSLALPEIVLSVCGLLILVIGVFQRKNASGLLCTGLAVAAFVATAVLVLGAPSGVGYRGTFVSDDFARFAKLLALTGAALSVILSLDYNGRQKVDRFEFPVLILFSTVGTMLMASSENLMTLYVGLELQSLAIYILCAFARDEVTSSEAGLKYFVLGSLASGLLLYGISLVYGFAGTMEYGGLRAALSDNAPVPAGLVIGIVFVFVGLAFKLSAAPFHMWTPDVYQGAPTSVTAFMAGAPKVAAFALLLRIMAGPFGHLAPQWQMLVELVAICTMILGALAAIPQTNIKRLMAYSSIGHMGYAMIGVAVGTEAGVRGTLVYLATYLFMTVGVFACIMAMRRNGRPLDRISDLSGLSRTHPLLALTMGIFMFSMAGVPPFSGFFGKLMVFAAAVQSGLWTLAVIGVVTSMIGLYYYWRVVKVMYFDAPEPAFDRGARPVGAVAGAMGLVTALFLLVLGPVTGAAQAAAAVLFR</sequence>
<dbReference type="HAMAP" id="MF_00445">
    <property type="entry name" value="NDH1_NuoN_1"/>
    <property type="match status" value="1"/>
</dbReference>
<keyword evidence="5" id="KW-1003">Cell membrane</keyword>
<keyword evidence="8" id="KW-0560">Oxidoreductase</keyword>
<feature type="transmembrane region" description="Helical" evidence="5">
    <location>
        <begin position="271"/>
        <end position="290"/>
    </location>
</feature>